<dbReference type="Proteomes" id="UP000193450">
    <property type="component" value="Chromosome"/>
</dbReference>
<gene>
    <name evidence="2" type="ORF">BST96_09980</name>
</gene>
<dbReference type="STRING" id="716816.BST96_09980"/>
<evidence type="ECO:0000256" key="1">
    <source>
        <dbReference type="SAM" id="SignalP"/>
    </source>
</evidence>
<accession>A0A1X9NB87</accession>
<dbReference type="NCBIfam" id="TIGR04219">
    <property type="entry name" value="OMP_w_GlyGly"/>
    <property type="match status" value="1"/>
</dbReference>
<keyword evidence="3" id="KW-1185">Reference proteome</keyword>
<evidence type="ECO:0008006" key="4">
    <source>
        <dbReference type="Google" id="ProtNLM"/>
    </source>
</evidence>
<reference evidence="2 3" key="1">
    <citation type="submission" date="2016-11" db="EMBL/GenBank/DDBJ databases">
        <title>Trade-off between light-utilization and light-protection in marine flavobacteria.</title>
        <authorList>
            <person name="Kumagai Y."/>
        </authorList>
    </citation>
    <scope>NUCLEOTIDE SEQUENCE [LARGE SCALE GENOMIC DNA]</scope>
    <source>
        <strain evidence="2 3">NBRC 107125</strain>
    </source>
</reference>
<dbReference type="AlphaFoldDB" id="A0A1X9NB87"/>
<protein>
    <recommendedName>
        <fullName evidence="4">TIGR04219 family outer membrane beta-barrel protein</fullName>
    </recommendedName>
</protein>
<dbReference type="InterPro" id="IPR026387">
    <property type="entry name" value="OMP_w_GlyGly"/>
</dbReference>
<feature type="chain" id="PRO_5013276552" description="TIGR04219 family outer membrane beta-barrel protein" evidence="1">
    <location>
        <begin position="21"/>
        <end position="254"/>
    </location>
</feature>
<sequence length="254" mass="27734">MKKSLILGAAALCLPAFAQADTLGFEVGVSAWNQNYEGTVQSGPDSLDIEQTLGLEDETNNSFYVLIEHPIPLIPNVMLARTEMDIEETVNIDDGFIFDGTPFPSGTQVTTESDLSHTDLTLYYELLDNWVSLDVGVTVRQFDEGITLTGEVPIGPSTLTLKASEEIDDTLPMLYVAAKFDLPLTGLYVGGDVNALAYDGDSLIDYKVNIGYETSFGLGIEAGFRSFDLDYEDSRDEKADATIDGGYATLFYHF</sequence>
<dbReference type="EMBL" id="CP019343">
    <property type="protein sequence ID" value="ARN74421.1"/>
    <property type="molecule type" value="Genomic_DNA"/>
</dbReference>
<proteinExistence type="predicted"/>
<name>A0A1X9NB87_9GAMM</name>
<evidence type="ECO:0000313" key="3">
    <source>
        <dbReference type="Proteomes" id="UP000193450"/>
    </source>
</evidence>
<keyword evidence="1" id="KW-0732">Signal</keyword>
<dbReference type="RefSeq" id="WP_085758566.1">
    <property type="nucleotide sequence ID" value="NZ_CP019343.1"/>
</dbReference>
<dbReference type="OrthoDB" id="6708408at2"/>
<evidence type="ECO:0000313" key="2">
    <source>
        <dbReference type="EMBL" id="ARN74421.1"/>
    </source>
</evidence>
<feature type="signal peptide" evidence="1">
    <location>
        <begin position="1"/>
        <end position="20"/>
    </location>
</feature>
<dbReference type="KEGG" id="osg:BST96_09980"/>
<organism evidence="2 3">
    <name type="scientific">Oceanicoccus sagamiensis</name>
    <dbReference type="NCBI Taxonomy" id="716816"/>
    <lineage>
        <taxon>Bacteria</taxon>
        <taxon>Pseudomonadati</taxon>
        <taxon>Pseudomonadota</taxon>
        <taxon>Gammaproteobacteria</taxon>
        <taxon>Cellvibrionales</taxon>
        <taxon>Spongiibacteraceae</taxon>
        <taxon>Oceanicoccus</taxon>
    </lineage>
</organism>